<organism evidence="3 4">
    <name type="scientific">Microlunatus parietis</name>
    <dbReference type="NCBI Taxonomy" id="682979"/>
    <lineage>
        <taxon>Bacteria</taxon>
        <taxon>Bacillati</taxon>
        <taxon>Actinomycetota</taxon>
        <taxon>Actinomycetes</taxon>
        <taxon>Propionibacteriales</taxon>
        <taxon>Propionibacteriaceae</taxon>
        <taxon>Microlunatus</taxon>
    </lineage>
</organism>
<dbReference type="InterPro" id="IPR036396">
    <property type="entry name" value="Cyt_P450_sf"/>
</dbReference>
<dbReference type="PANTHER" id="PTHR46696:SF6">
    <property type="entry name" value="P450, PUTATIVE (EUROFUNG)-RELATED"/>
    <property type="match status" value="1"/>
</dbReference>
<feature type="region of interest" description="Disordered" evidence="2">
    <location>
        <begin position="71"/>
        <end position="97"/>
    </location>
</feature>
<dbReference type="Gene3D" id="1.10.630.10">
    <property type="entry name" value="Cytochrome P450"/>
    <property type="match status" value="1"/>
</dbReference>
<name>A0A7Y9I4S6_9ACTN</name>
<feature type="region of interest" description="Disordered" evidence="2">
    <location>
        <begin position="1"/>
        <end position="27"/>
    </location>
</feature>
<protein>
    <submittedName>
        <fullName evidence="3">Cytochrome P450</fullName>
    </submittedName>
</protein>
<evidence type="ECO:0000313" key="4">
    <source>
        <dbReference type="Proteomes" id="UP000569914"/>
    </source>
</evidence>
<dbReference type="GO" id="GO:0020037">
    <property type="term" value="F:heme binding"/>
    <property type="evidence" value="ECO:0007669"/>
    <property type="project" value="InterPro"/>
</dbReference>
<dbReference type="GO" id="GO:0016705">
    <property type="term" value="F:oxidoreductase activity, acting on paired donors, with incorporation or reduction of molecular oxygen"/>
    <property type="evidence" value="ECO:0007669"/>
    <property type="project" value="InterPro"/>
</dbReference>
<dbReference type="Proteomes" id="UP000569914">
    <property type="component" value="Unassembled WGS sequence"/>
</dbReference>
<gene>
    <name evidence="3" type="ORF">BKA15_001417</name>
</gene>
<evidence type="ECO:0000256" key="1">
    <source>
        <dbReference type="ARBA" id="ARBA00010617"/>
    </source>
</evidence>
<comment type="similarity">
    <text evidence="1">Belongs to the cytochrome P450 family.</text>
</comment>
<keyword evidence="4" id="KW-1185">Reference proteome</keyword>
<dbReference type="PANTHER" id="PTHR46696">
    <property type="entry name" value="P450, PUTATIVE (EUROFUNG)-RELATED"/>
    <property type="match status" value="1"/>
</dbReference>
<reference evidence="3 4" key="1">
    <citation type="submission" date="2020-07" db="EMBL/GenBank/DDBJ databases">
        <title>Sequencing the genomes of 1000 actinobacteria strains.</title>
        <authorList>
            <person name="Klenk H.-P."/>
        </authorList>
    </citation>
    <scope>NUCLEOTIDE SEQUENCE [LARGE SCALE GENOMIC DNA]</scope>
    <source>
        <strain evidence="3 4">DSM 22083</strain>
    </source>
</reference>
<dbReference type="GO" id="GO:0004497">
    <property type="term" value="F:monooxygenase activity"/>
    <property type="evidence" value="ECO:0007669"/>
    <property type="project" value="InterPro"/>
</dbReference>
<dbReference type="EMBL" id="JACCBU010000001">
    <property type="protein sequence ID" value="NYE70088.1"/>
    <property type="molecule type" value="Genomic_DNA"/>
</dbReference>
<evidence type="ECO:0000256" key="2">
    <source>
        <dbReference type="SAM" id="MobiDB-lite"/>
    </source>
</evidence>
<dbReference type="SUPFAM" id="SSF48264">
    <property type="entry name" value="Cytochrome P450"/>
    <property type="match status" value="1"/>
</dbReference>
<sequence>MPTSSSLFPSGLPTAAPNDFDPPGELRAAPSISRLTYPDGHEGWLVTGHATARAVSADRRFSSRQELRRWPVETAMTQERQEPAAPGIMTRHDPPDHTRYRKLLTGQFTVRRVKLFEPGAGLRAADPVVGDLRPVRCALSSGQRCIGVGRAWPGRRRRAQPGPDETALLKAIF</sequence>
<proteinExistence type="inferred from homology"/>
<dbReference type="AlphaFoldDB" id="A0A7Y9I4S6"/>
<evidence type="ECO:0000313" key="3">
    <source>
        <dbReference type="EMBL" id="NYE70088.1"/>
    </source>
</evidence>
<accession>A0A7Y9I4S6</accession>
<comment type="caution">
    <text evidence="3">The sequence shown here is derived from an EMBL/GenBank/DDBJ whole genome shotgun (WGS) entry which is preliminary data.</text>
</comment>
<dbReference type="GO" id="GO:0005506">
    <property type="term" value="F:iron ion binding"/>
    <property type="evidence" value="ECO:0007669"/>
    <property type="project" value="InterPro"/>
</dbReference>
<dbReference type="RefSeq" id="WP_179749296.1">
    <property type="nucleotide sequence ID" value="NZ_JACCBU010000001.1"/>
</dbReference>